<feature type="domain" description="GH16" evidence="4">
    <location>
        <begin position="22"/>
        <end position="378"/>
    </location>
</feature>
<evidence type="ECO:0000313" key="5">
    <source>
        <dbReference type="EMBL" id="ADV51223.1"/>
    </source>
</evidence>
<dbReference type="SUPFAM" id="SSF49899">
    <property type="entry name" value="Concanavalin A-like lectins/glucanases"/>
    <property type="match status" value="1"/>
</dbReference>
<dbReference type="OrthoDB" id="9809583at2"/>
<evidence type="ECO:0000313" key="6">
    <source>
        <dbReference type="Proteomes" id="UP000008634"/>
    </source>
</evidence>
<dbReference type="AlphaFoldDB" id="E6XD36"/>
<proteinExistence type="inferred from homology"/>
<gene>
    <name evidence="5" type="ordered locus">Celal_3979</name>
</gene>
<feature type="chain" id="PRO_5003212896" evidence="3">
    <location>
        <begin position="25"/>
        <end position="625"/>
    </location>
</feature>
<dbReference type="STRING" id="688270.Celal_3979"/>
<evidence type="ECO:0000256" key="3">
    <source>
        <dbReference type="SAM" id="SignalP"/>
    </source>
</evidence>
<dbReference type="eggNOG" id="COG3401">
    <property type="taxonomic scope" value="Bacteria"/>
</dbReference>
<dbReference type="Gene3D" id="2.60.120.200">
    <property type="match status" value="1"/>
</dbReference>
<organism evidence="5 6">
    <name type="scientific">Cellulophaga algicola (strain DSM 14237 / IC166 / ACAM 630)</name>
    <dbReference type="NCBI Taxonomy" id="688270"/>
    <lineage>
        <taxon>Bacteria</taxon>
        <taxon>Pseudomonadati</taxon>
        <taxon>Bacteroidota</taxon>
        <taxon>Flavobacteriia</taxon>
        <taxon>Flavobacteriales</taxon>
        <taxon>Flavobacteriaceae</taxon>
        <taxon>Cellulophaga</taxon>
    </lineage>
</organism>
<dbReference type="SUPFAM" id="SSF49785">
    <property type="entry name" value="Galactose-binding domain-like"/>
    <property type="match status" value="1"/>
</dbReference>
<dbReference type="NCBIfam" id="TIGR04183">
    <property type="entry name" value="Por_Secre_tail"/>
    <property type="match status" value="1"/>
</dbReference>
<dbReference type="Pfam" id="PF18962">
    <property type="entry name" value="Por_Secre_tail"/>
    <property type="match status" value="1"/>
</dbReference>
<name>E6XD36_CELAD</name>
<keyword evidence="2 3" id="KW-0732">Signal</keyword>
<keyword evidence="5" id="KW-0378">Hydrolase</keyword>
<dbReference type="Proteomes" id="UP000008634">
    <property type="component" value="Chromosome"/>
</dbReference>
<protein>
    <submittedName>
        <fullName evidence="5">Beta-agarase</fullName>
        <ecNumber evidence="5">3.2.1.81</ecNumber>
    </submittedName>
</protein>
<dbReference type="EMBL" id="CP002453">
    <property type="protein sequence ID" value="ADV51223.1"/>
    <property type="molecule type" value="Genomic_DNA"/>
</dbReference>
<dbReference type="GO" id="GO:0033916">
    <property type="term" value="F:beta-agarase activity"/>
    <property type="evidence" value="ECO:0007669"/>
    <property type="project" value="UniProtKB-EC"/>
</dbReference>
<reference evidence="5 6" key="1">
    <citation type="journal article" date="2010" name="Stand. Genomic Sci.">
        <title>Complete genome sequence of Cellulophaga algicola type strain (IC166).</title>
        <authorList>
            <person name="Abt B."/>
            <person name="Lu M."/>
            <person name="Misra M."/>
            <person name="Han C."/>
            <person name="Nolan M."/>
            <person name="Lucas S."/>
            <person name="Hammon N."/>
            <person name="Deshpande S."/>
            <person name="Cheng J.F."/>
            <person name="Tapia R."/>
            <person name="Goodwin L."/>
            <person name="Pitluck S."/>
            <person name="Liolios K."/>
            <person name="Pagani I."/>
            <person name="Ivanova N."/>
            <person name="Mavromatis K."/>
            <person name="Ovchinikova G."/>
            <person name="Pati A."/>
            <person name="Chen A."/>
            <person name="Palaniappan K."/>
            <person name="Land M."/>
            <person name="Hauser L."/>
            <person name="Chang Y.J."/>
            <person name="Jeffries C.D."/>
            <person name="Detter J.C."/>
            <person name="Brambilla E."/>
            <person name="Rohde M."/>
            <person name="Tindall B.J."/>
            <person name="Goker M."/>
            <person name="Woyke T."/>
            <person name="Bristow J."/>
            <person name="Eisen J.A."/>
            <person name="Markowitz V."/>
            <person name="Hugenholtz P."/>
            <person name="Kyrpides N.C."/>
            <person name="Klenk H.P."/>
            <person name="Lapidus A."/>
        </authorList>
    </citation>
    <scope>NUCLEOTIDE SEQUENCE [LARGE SCALE GENOMIC DNA]</scope>
    <source>
        <strain evidence="6">DSM 14237 / IC166 / ACAM 630</strain>
    </source>
</reference>
<comment type="similarity">
    <text evidence="1">Belongs to the glycosyl hydrolase 16 family.</text>
</comment>
<dbReference type="KEGG" id="cao:Celal_3979"/>
<sequence length="625" mass="69068">MKKINLLTLLALFQILLVSSQNDWDNIAIPANAGNGKEWQLQEKPSDNFNYTFNPTNNVVDFGPAGNAKWYNKFHNQPNGEPNNWPGPGPTVWRQDHVAVSGGSLNMWASRIPGATKSFTGSTGASIARPETRSGCITNKTRVLYPVFVEASIRVMNSSLASDIWLLSPDDTQEIDIIECYGGPGSDNRNSFFSSKIHLSHHVFIRPPNFKDYQPADLNSWWTKNSVAQWGGRNVRIGVNWVSPTRLEYFVDGQMVRVLDNNATQTRLGDGTWQYTYPAGVTSTGVNGQLIRENGYQKMTVASSLNDAKTKSNISVIDPFNYLNNGRKFSKEMDIIINVEDQNWQAEANRSPTDAEMTNFENNNLLVDWIRVYKPVNISGGSNQNTGATSGFYDFGAISSAIFNGYTRVSYGINDGFWTNVGNLNYADRGATTGTNALNRDFAYDQNRTRTLQFPVANGTYNITATFGDRLSARVNNSIRSGGKTATVTTKIAEYKNANLNNIVVTNGLLNVEVFASANQSWALNRLTFTRSQTNLRVSSKAMVESATEASDNFEVYPNPASGVLNISSANYVNAKIYNLNGLTILRKDIADKKIDISSLKDGIYILEINAISGEVIKQKIVIAN</sequence>
<dbReference type="GO" id="GO:0005975">
    <property type="term" value="P:carbohydrate metabolic process"/>
    <property type="evidence" value="ECO:0007669"/>
    <property type="project" value="InterPro"/>
</dbReference>
<dbReference type="HOGENOM" id="CLU_037753_0_0_10"/>
<evidence type="ECO:0000259" key="4">
    <source>
        <dbReference type="PROSITE" id="PS51762"/>
    </source>
</evidence>
<feature type="signal peptide" evidence="3">
    <location>
        <begin position="1"/>
        <end position="24"/>
    </location>
</feature>
<accession>E6XD36</accession>
<dbReference type="InterPro" id="IPR000757">
    <property type="entry name" value="Beta-glucanase-like"/>
</dbReference>
<evidence type="ECO:0000256" key="1">
    <source>
        <dbReference type="ARBA" id="ARBA00006865"/>
    </source>
</evidence>
<dbReference type="PROSITE" id="PS51762">
    <property type="entry name" value="GH16_2"/>
    <property type="match status" value="1"/>
</dbReference>
<dbReference type="EC" id="3.2.1.81" evidence="5"/>
<dbReference type="RefSeq" id="WP_013552672.1">
    <property type="nucleotide sequence ID" value="NC_014934.1"/>
</dbReference>
<dbReference type="InterPro" id="IPR013320">
    <property type="entry name" value="ConA-like_dom_sf"/>
</dbReference>
<evidence type="ECO:0000256" key="2">
    <source>
        <dbReference type="ARBA" id="ARBA00022729"/>
    </source>
</evidence>
<keyword evidence="5" id="KW-0326">Glycosidase</keyword>
<keyword evidence="6" id="KW-1185">Reference proteome</keyword>
<dbReference type="InterPro" id="IPR008979">
    <property type="entry name" value="Galactose-bd-like_sf"/>
</dbReference>
<dbReference type="Gene3D" id="2.60.120.430">
    <property type="entry name" value="Galactose-binding lectin"/>
    <property type="match status" value="1"/>
</dbReference>
<dbReference type="InterPro" id="IPR026444">
    <property type="entry name" value="Secre_tail"/>
</dbReference>